<dbReference type="RefSeq" id="WP_380866864.1">
    <property type="nucleotide sequence ID" value="NZ_JBHUMA010000004.1"/>
</dbReference>
<name>A0ABW5NGR9_9SPHI</name>
<keyword evidence="1" id="KW-0812">Transmembrane</keyword>
<organism evidence="3 4">
    <name type="scientific">Sphingobacterium corticis</name>
    <dbReference type="NCBI Taxonomy" id="1812823"/>
    <lineage>
        <taxon>Bacteria</taxon>
        <taxon>Pseudomonadati</taxon>
        <taxon>Bacteroidota</taxon>
        <taxon>Sphingobacteriia</taxon>
        <taxon>Sphingobacteriales</taxon>
        <taxon>Sphingobacteriaceae</taxon>
        <taxon>Sphingobacterium</taxon>
    </lineage>
</organism>
<feature type="transmembrane region" description="Helical" evidence="1">
    <location>
        <begin position="27"/>
        <end position="45"/>
    </location>
</feature>
<proteinExistence type="predicted"/>
<keyword evidence="1" id="KW-0472">Membrane</keyword>
<sequence length="342" mass="39287">MNMFNLLVEKTTQVMAWTNLFIPVERWRLLIVMISVIAIVLWYMFNFKRATARSNYIFESDYELTESRSGTLNLLTYNIAGLPELISSAKTPRAESIRSIGHKMDRFDLVNVQEDFNYNADLYHFNQHRFRTVTKGKVPFGDGLNTLSKYPILEVRRIPWDHCNGSDCLTPKGFAYMCVQIAKDVFIDVYNMHATSHISKAALQARSNNMQQLAAYIKTHSEGNAVIVMGDFNAHYTFVGDNMHDFKKQTGLIDPWVDIFLKGKIPQPFADFMIPHKLELTDEMESIDKILYRHGKGVRLSPGAYAIEDDLFSTETGDHLSDHLAISLKLDWELIDETENAR</sequence>
<feature type="domain" description="Inositol polyphosphate-related phosphatase" evidence="2">
    <location>
        <begin position="103"/>
        <end position="249"/>
    </location>
</feature>
<keyword evidence="3" id="KW-0255">Endonuclease</keyword>
<evidence type="ECO:0000313" key="4">
    <source>
        <dbReference type="Proteomes" id="UP001597393"/>
    </source>
</evidence>
<keyword evidence="3" id="KW-0540">Nuclease</keyword>
<protein>
    <submittedName>
        <fullName evidence="3">Endonuclease/exonuclease/phosphatase family protein</fullName>
    </submittedName>
</protein>
<dbReference type="Gene3D" id="3.60.10.10">
    <property type="entry name" value="Endonuclease/exonuclease/phosphatase"/>
    <property type="match status" value="1"/>
</dbReference>
<reference evidence="4" key="1">
    <citation type="journal article" date="2019" name="Int. J. Syst. Evol. Microbiol.">
        <title>The Global Catalogue of Microorganisms (GCM) 10K type strain sequencing project: providing services to taxonomists for standard genome sequencing and annotation.</title>
        <authorList>
            <consortium name="The Broad Institute Genomics Platform"/>
            <consortium name="The Broad Institute Genome Sequencing Center for Infectious Disease"/>
            <person name="Wu L."/>
            <person name="Ma J."/>
        </authorList>
    </citation>
    <scope>NUCLEOTIDE SEQUENCE [LARGE SCALE GENOMIC DNA]</scope>
    <source>
        <strain evidence="4">KCTC 42248</strain>
    </source>
</reference>
<dbReference type="EMBL" id="JBHUMA010000004">
    <property type="protein sequence ID" value="MFD2597600.1"/>
    <property type="molecule type" value="Genomic_DNA"/>
</dbReference>
<dbReference type="Pfam" id="PF22669">
    <property type="entry name" value="Exo_endo_phos2"/>
    <property type="match status" value="1"/>
</dbReference>
<keyword evidence="3" id="KW-0378">Hydrolase</keyword>
<evidence type="ECO:0000313" key="3">
    <source>
        <dbReference type="EMBL" id="MFD2597600.1"/>
    </source>
</evidence>
<gene>
    <name evidence="3" type="ORF">ACFSQ3_01445</name>
</gene>
<dbReference type="SUPFAM" id="SSF56219">
    <property type="entry name" value="DNase I-like"/>
    <property type="match status" value="1"/>
</dbReference>
<accession>A0ABW5NGR9</accession>
<comment type="caution">
    <text evidence="3">The sequence shown here is derived from an EMBL/GenBank/DDBJ whole genome shotgun (WGS) entry which is preliminary data.</text>
</comment>
<keyword evidence="4" id="KW-1185">Reference proteome</keyword>
<evidence type="ECO:0000256" key="1">
    <source>
        <dbReference type="SAM" id="Phobius"/>
    </source>
</evidence>
<keyword evidence="1" id="KW-1133">Transmembrane helix</keyword>
<dbReference type="InterPro" id="IPR038772">
    <property type="entry name" value="Sph/SMPD2-like"/>
</dbReference>
<evidence type="ECO:0000259" key="2">
    <source>
        <dbReference type="Pfam" id="PF22669"/>
    </source>
</evidence>
<dbReference type="PANTHER" id="PTHR16320:SF1">
    <property type="entry name" value="SPHINGOMYELINASE DDB_G0288017"/>
    <property type="match status" value="1"/>
</dbReference>
<dbReference type="PANTHER" id="PTHR16320">
    <property type="entry name" value="SPHINGOMYELINASE FAMILY MEMBER"/>
    <property type="match status" value="1"/>
</dbReference>
<dbReference type="InterPro" id="IPR000300">
    <property type="entry name" value="IPPc"/>
</dbReference>
<dbReference type="Proteomes" id="UP001597393">
    <property type="component" value="Unassembled WGS sequence"/>
</dbReference>
<dbReference type="InterPro" id="IPR036691">
    <property type="entry name" value="Endo/exonu/phosph_ase_sf"/>
</dbReference>
<dbReference type="GO" id="GO:0004519">
    <property type="term" value="F:endonuclease activity"/>
    <property type="evidence" value="ECO:0007669"/>
    <property type="project" value="UniProtKB-KW"/>
</dbReference>